<dbReference type="GO" id="GO:0003677">
    <property type="term" value="F:DNA binding"/>
    <property type="evidence" value="ECO:0007669"/>
    <property type="project" value="UniProtKB-KW"/>
</dbReference>
<dbReference type="GO" id="GO:0009307">
    <property type="term" value="P:DNA restriction-modification system"/>
    <property type="evidence" value="ECO:0007669"/>
    <property type="project" value="UniProtKB-KW"/>
</dbReference>
<keyword evidence="2" id="KW-0238">DNA-binding</keyword>
<accession>A0A381J6C8</accession>
<sequence length="188" mass="21626">MKLNEIADISTGLVLSRKRSLTNKEFGYKLLTLKSFNENGYIEDEFLDDFFSEENMKDQYLTKEGDIIVRLSAPNTAVYVEKGQEAIVIPSLFVIIRSSSDDILSKFLNIYLNSPMCKRQLAGDIIGSVLSIVKTSSFKEINVPKYSKDQQQNIINLNELVLKEKRLLNQLLDEKEKYHRAIMNKMFS</sequence>
<evidence type="ECO:0000256" key="2">
    <source>
        <dbReference type="ARBA" id="ARBA00023125"/>
    </source>
</evidence>
<protein>
    <submittedName>
        <fullName evidence="3">Type I restriction modification DNA specificity domain</fullName>
    </submittedName>
</protein>
<dbReference type="PANTHER" id="PTHR30408:SF12">
    <property type="entry name" value="TYPE I RESTRICTION ENZYME MJAVIII SPECIFICITY SUBUNIT"/>
    <property type="match status" value="1"/>
</dbReference>
<keyword evidence="4" id="KW-1185">Reference proteome</keyword>
<dbReference type="PANTHER" id="PTHR30408">
    <property type="entry name" value="TYPE-1 RESTRICTION ENZYME ECOKI SPECIFICITY PROTEIN"/>
    <property type="match status" value="1"/>
</dbReference>
<dbReference type="EMBL" id="UFWZ01000001">
    <property type="protein sequence ID" value="SUY45975.1"/>
    <property type="molecule type" value="Genomic_DNA"/>
</dbReference>
<dbReference type="AlphaFoldDB" id="A0A381J6C8"/>
<dbReference type="RefSeq" id="WP_115640350.1">
    <property type="nucleotide sequence ID" value="NZ_UFWZ01000001.1"/>
</dbReference>
<evidence type="ECO:0000313" key="4">
    <source>
        <dbReference type="Proteomes" id="UP000254664"/>
    </source>
</evidence>
<name>A0A381J6C8_9CLOT</name>
<reference evidence="3 4" key="1">
    <citation type="submission" date="2018-06" db="EMBL/GenBank/DDBJ databases">
        <authorList>
            <consortium name="Pathogen Informatics"/>
            <person name="Doyle S."/>
        </authorList>
    </citation>
    <scope>NUCLEOTIDE SEQUENCE [LARGE SCALE GENOMIC DNA]</scope>
    <source>
        <strain evidence="3 4">NCTC9836</strain>
    </source>
</reference>
<gene>
    <name evidence="3" type="ORF">NCTC9836_00535</name>
</gene>
<organism evidence="3 4">
    <name type="scientific">Clostridium putrefaciens</name>
    <dbReference type="NCBI Taxonomy" id="99675"/>
    <lineage>
        <taxon>Bacteria</taxon>
        <taxon>Bacillati</taxon>
        <taxon>Bacillota</taxon>
        <taxon>Clostridia</taxon>
        <taxon>Eubacteriales</taxon>
        <taxon>Clostridiaceae</taxon>
        <taxon>Clostridium</taxon>
    </lineage>
</organism>
<dbReference type="OrthoDB" id="5360691at2"/>
<dbReference type="Gene3D" id="3.90.220.20">
    <property type="entry name" value="DNA methylase specificity domains"/>
    <property type="match status" value="1"/>
</dbReference>
<dbReference type="Proteomes" id="UP000254664">
    <property type="component" value="Unassembled WGS sequence"/>
</dbReference>
<dbReference type="InterPro" id="IPR052021">
    <property type="entry name" value="Type-I_RS_S_subunit"/>
</dbReference>
<evidence type="ECO:0000256" key="1">
    <source>
        <dbReference type="ARBA" id="ARBA00022747"/>
    </source>
</evidence>
<evidence type="ECO:0000313" key="3">
    <source>
        <dbReference type="EMBL" id="SUY45975.1"/>
    </source>
</evidence>
<dbReference type="SUPFAM" id="SSF116734">
    <property type="entry name" value="DNA methylase specificity domain"/>
    <property type="match status" value="1"/>
</dbReference>
<keyword evidence="1" id="KW-0680">Restriction system</keyword>
<dbReference type="InterPro" id="IPR044946">
    <property type="entry name" value="Restrct_endonuc_typeI_TRD_sf"/>
</dbReference>
<proteinExistence type="predicted"/>